<dbReference type="RefSeq" id="WP_231005289.1">
    <property type="nucleotide sequence ID" value="NZ_JAJNEC010000005.1"/>
</dbReference>
<organism evidence="1 2">
    <name type="scientific">Niabella pedocola</name>
    <dbReference type="NCBI Taxonomy" id="1752077"/>
    <lineage>
        <taxon>Bacteria</taxon>
        <taxon>Pseudomonadati</taxon>
        <taxon>Bacteroidota</taxon>
        <taxon>Chitinophagia</taxon>
        <taxon>Chitinophagales</taxon>
        <taxon>Chitinophagaceae</taxon>
        <taxon>Niabella</taxon>
    </lineage>
</organism>
<accession>A0ABS8PSJ2</accession>
<evidence type="ECO:0000313" key="1">
    <source>
        <dbReference type="EMBL" id="MCD2424032.1"/>
    </source>
</evidence>
<protein>
    <recommendedName>
        <fullName evidence="3">Lipocalin-like domain-containing protein</fullName>
    </recommendedName>
</protein>
<dbReference type="Proteomes" id="UP001199816">
    <property type="component" value="Unassembled WGS sequence"/>
</dbReference>
<gene>
    <name evidence="1" type="ORF">LQ567_14735</name>
</gene>
<evidence type="ECO:0008006" key="3">
    <source>
        <dbReference type="Google" id="ProtNLM"/>
    </source>
</evidence>
<dbReference type="PROSITE" id="PS51257">
    <property type="entry name" value="PROKAR_LIPOPROTEIN"/>
    <property type="match status" value="1"/>
</dbReference>
<keyword evidence="2" id="KW-1185">Reference proteome</keyword>
<sequence>MKTTLFLTAMAVLIIAGCKKKKEDAPAPSVIGFWEGKYGSGSTVPNKPYFFLYRSNGTVRVYADASDTATAGKAEGTYIVTGTTIKTTYTYPPSTSYSTTAAVDAGFTTMDGTWGAGANTSGNGTFRIFKK</sequence>
<reference evidence="1 2" key="1">
    <citation type="submission" date="2021-11" db="EMBL/GenBank/DDBJ databases">
        <title>Genomic of Niabella pedocola.</title>
        <authorList>
            <person name="Wu T."/>
        </authorList>
    </citation>
    <scope>NUCLEOTIDE SEQUENCE [LARGE SCALE GENOMIC DNA]</scope>
    <source>
        <strain evidence="1 2">JCM 31011</strain>
    </source>
</reference>
<evidence type="ECO:0000313" key="2">
    <source>
        <dbReference type="Proteomes" id="UP001199816"/>
    </source>
</evidence>
<name>A0ABS8PSJ2_9BACT</name>
<comment type="caution">
    <text evidence="1">The sequence shown here is derived from an EMBL/GenBank/DDBJ whole genome shotgun (WGS) entry which is preliminary data.</text>
</comment>
<proteinExistence type="predicted"/>
<dbReference type="EMBL" id="JAJNEC010000005">
    <property type="protein sequence ID" value="MCD2424032.1"/>
    <property type="molecule type" value="Genomic_DNA"/>
</dbReference>